<name>A0A5N0EM92_9NOCA</name>
<dbReference type="Gene3D" id="1.10.1660.10">
    <property type="match status" value="1"/>
</dbReference>
<evidence type="ECO:0000313" key="1">
    <source>
        <dbReference type="EMBL" id="KAA8888531.1"/>
    </source>
</evidence>
<keyword evidence="2" id="KW-1185">Reference proteome</keyword>
<protein>
    <submittedName>
        <fullName evidence="1">MerR family transcriptional regulator</fullName>
    </submittedName>
</protein>
<dbReference type="OrthoDB" id="5526358at2"/>
<sequence>MSAPTRRYVIVRQAGLRLDEFSRRCGLHPSLVRRLVALGLLDGAREGTDLRFEPSAVAVVARIQRLRSGLGLNYAAIGLVLDLLDRIEELEADPRRRTSRWTPAS</sequence>
<dbReference type="RefSeq" id="WP_150402696.1">
    <property type="nucleotide sequence ID" value="NZ_VXLC01000004.1"/>
</dbReference>
<gene>
    <name evidence="1" type="ORF">F3087_16155</name>
</gene>
<dbReference type="Proteomes" id="UP000323876">
    <property type="component" value="Unassembled WGS sequence"/>
</dbReference>
<dbReference type="Pfam" id="PF13591">
    <property type="entry name" value="MerR_2"/>
    <property type="match status" value="1"/>
</dbReference>
<dbReference type="EMBL" id="VXLC01000004">
    <property type="protein sequence ID" value="KAA8888531.1"/>
    <property type="molecule type" value="Genomic_DNA"/>
</dbReference>
<proteinExistence type="predicted"/>
<dbReference type="SUPFAM" id="SSF46955">
    <property type="entry name" value="Putative DNA-binding domain"/>
    <property type="match status" value="1"/>
</dbReference>
<dbReference type="InterPro" id="IPR009061">
    <property type="entry name" value="DNA-bd_dom_put_sf"/>
</dbReference>
<accession>A0A5N0EM92</accession>
<reference evidence="1 2" key="1">
    <citation type="submission" date="2019-09" db="EMBL/GenBank/DDBJ databases">
        <authorList>
            <person name="Wang X."/>
        </authorList>
    </citation>
    <scope>NUCLEOTIDE SEQUENCE [LARGE SCALE GENOMIC DNA]</scope>
    <source>
        <strain evidence="1 2">CICC 11023</strain>
    </source>
</reference>
<evidence type="ECO:0000313" key="2">
    <source>
        <dbReference type="Proteomes" id="UP000323876"/>
    </source>
</evidence>
<organism evidence="1 2">
    <name type="scientific">Nocardia colli</name>
    <dbReference type="NCBI Taxonomy" id="2545717"/>
    <lineage>
        <taxon>Bacteria</taxon>
        <taxon>Bacillati</taxon>
        <taxon>Actinomycetota</taxon>
        <taxon>Actinomycetes</taxon>
        <taxon>Mycobacteriales</taxon>
        <taxon>Nocardiaceae</taxon>
        <taxon>Nocardia</taxon>
    </lineage>
</organism>
<comment type="caution">
    <text evidence="1">The sequence shown here is derived from an EMBL/GenBank/DDBJ whole genome shotgun (WGS) entry which is preliminary data.</text>
</comment>
<dbReference type="AlphaFoldDB" id="A0A5N0EM92"/>